<organism evidence="1 2">
    <name type="scientific">Populus deltoides</name>
    <name type="common">Eastern poplar</name>
    <name type="synonym">Eastern cottonwood</name>
    <dbReference type="NCBI Taxonomy" id="3696"/>
    <lineage>
        <taxon>Eukaryota</taxon>
        <taxon>Viridiplantae</taxon>
        <taxon>Streptophyta</taxon>
        <taxon>Embryophyta</taxon>
        <taxon>Tracheophyta</taxon>
        <taxon>Spermatophyta</taxon>
        <taxon>Magnoliopsida</taxon>
        <taxon>eudicotyledons</taxon>
        <taxon>Gunneridae</taxon>
        <taxon>Pentapetalae</taxon>
        <taxon>rosids</taxon>
        <taxon>fabids</taxon>
        <taxon>Malpighiales</taxon>
        <taxon>Salicaceae</taxon>
        <taxon>Saliceae</taxon>
        <taxon>Populus</taxon>
    </lineage>
</organism>
<dbReference type="AlphaFoldDB" id="A0A8T2YQ72"/>
<protein>
    <submittedName>
        <fullName evidence="1">Uncharacterized protein</fullName>
    </submittedName>
</protein>
<sequence>MKEYRNIANILSQNGCAWEETEQMEIADDDDWYAYIKEHSGADRILDSYNDLCVLYGNSMAVGRASHKGVKMGFDNNEFDMGIDGVFGDAPYQNLKYLTKGRNEILFLPQWWCLQGKLADTGKERLKKHLVRNQW</sequence>
<dbReference type="PANTHER" id="PTHR46929:SF28">
    <property type="entry name" value="MYB_SANT-LIKE DNA-BINDING DOMAIN PROTEIN"/>
    <property type="match status" value="1"/>
</dbReference>
<comment type="caution">
    <text evidence="1">The sequence shown here is derived from an EMBL/GenBank/DDBJ whole genome shotgun (WGS) entry which is preliminary data.</text>
</comment>
<gene>
    <name evidence="1" type="ORF">H0E87_009772</name>
</gene>
<evidence type="ECO:0000313" key="1">
    <source>
        <dbReference type="EMBL" id="KAH8507364.1"/>
    </source>
</evidence>
<dbReference type="Proteomes" id="UP000807159">
    <property type="component" value="Chromosome 5"/>
</dbReference>
<name>A0A8T2YQ72_POPDE</name>
<reference evidence="1" key="1">
    <citation type="journal article" date="2021" name="J. Hered.">
        <title>Genome Assembly of Salicaceae Populus deltoides (Eastern Cottonwood) I-69 Based on Nanopore Sequencing and Hi-C Technologies.</title>
        <authorList>
            <person name="Bai S."/>
            <person name="Wu H."/>
            <person name="Zhang J."/>
            <person name="Pan Z."/>
            <person name="Zhao W."/>
            <person name="Li Z."/>
            <person name="Tong C."/>
        </authorList>
    </citation>
    <scope>NUCLEOTIDE SEQUENCE</scope>
    <source>
        <tissue evidence="1">Leaf</tissue>
    </source>
</reference>
<dbReference type="PANTHER" id="PTHR46929">
    <property type="entry name" value="EXPRESSED PROTEIN"/>
    <property type="match status" value="1"/>
</dbReference>
<evidence type="ECO:0000313" key="2">
    <source>
        <dbReference type="Proteomes" id="UP000807159"/>
    </source>
</evidence>
<accession>A0A8T2YQ72</accession>
<proteinExistence type="predicted"/>
<keyword evidence="2" id="KW-1185">Reference proteome</keyword>
<dbReference type="EMBL" id="JACEGQ020000005">
    <property type="protein sequence ID" value="KAH8507364.1"/>
    <property type="molecule type" value="Genomic_DNA"/>
</dbReference>